<accession>A0A0E9T6A9</accession>
<sequence>MLHYLHLSCTDTCFKYAQSKSFACCFFLNV</sequence>
<dbReference type="EMBL" id="GBXM01060112">
    <property type="protein sequence ID" value="JAH48465.1"/>
    <property type="molecule type" value="Transcribed_RNA"/>
</dbReference>
<protein>
    <submittedName>
        <fullName evidence="1">Uncharacterized protein</fullName>
    </submittedName>
</protein>
<dbReference type="AlphaFoldDB" id="A0A0E9T6A9"/>
<reference evidence="1" key="1">
    <citation type="submission" date="2014-11" db="EMBL/GenBank/DDBJ databases">
        <authorList>
            <person name="Amaro Gonzalez C."/>
        </authorList>
    </citation>
    <scope>NUCLEOTIDE SEQUENCE</scope>
</reference>
<reference evidence="1" key="2">
    <citation type="journal article" date="2015" name="Fish Shellfish Immunol.">
        <title>Early steps in the European eel (Anguilla anguilla)-Vibrio vulnificus interaction in the gills: Role of the RtxA13 toxin.</title>
        <authorList>
            <person name="Callol A."/>
            <person name="Pajuelo D."/>
            <person name="Ebbesson L."/>
            <person name="Teles M."/>
            <person name="MacKenzie S."/>
            <person name="Amaro C."/>
        </authorList>
    </citation>
    <scope>NUCLEOTIDE SEQUENCE</scope>
</reference>
<dbReference type="EMBL" id="GBXM01044708">
    <property type="protein sequence ID" value="JAH63869.1"/>
    <property type="molecule type" value="Transcribed_RNA"/>
</dbReference>
<name>A0A0E9T6A9_ANGAN</name>
<evidence type="ECO:0000313" key="1">
    <source>
        <dbReference type="EMBL" id="JAH48465.1"/>
    </source>
</evidence>
<proteinExistence type="predicted"/>
<organism evidence="1">
    <name type="scientific">Anguilla anguilla</name>
    <name type="common">European freshwater eel</name>
    <name type="synonym">Muraena anguilla</name>
    <dbReference type="NCBI Taxonomy" id="7936"/>
    <lineage>
        <taxon>Eukaryota</taxon>
        <taxon>Metazoa</taxon>
        <taxon>Chordata</taxon>
        <taxon>Craniata</taxon>
        <taxon>Vertebrata</taxon>
        <taxon>Euteleostomi</taxon>
        <taxon>Actinopterygii</taxon>
        <taxon>Neopterygii</taxon>
        <taxon>Teleostei</taxon>
        <taxon>Anguilliformes</taxon>
        <taxon>Anguillidae</taxon>
        <taxon>Anguilla</taxon>
    </lineage>
</organism>